<dbReference type="PANTHER" id="PTHR11709">
    <property type="entry name" value="MULTI-COPPER OXIDASE"/>
    <property type="match status" value="1"/>
</dbReference>
<dbReference type="CDD" id="cd13881">
    <property type="entry name" value="CuRO_2_McoC_like"/>
    <property type="match status" value="1"/>
</dbReference>
<sequence>MATLITQCNINNTQKNQQLISSYPQIHQSQDGILEIDLTANISQINLGNKQAYVLNYNGQIPGPRLEVKPRDTIRINFTNNLPQPTNIHYHGLHIPMTGNADNVFLNISPGDRLTYQFQIPENHHAGMFWYHPHLHGLVAEQIFGGLAGLFIVRGELDEIPEVKAASEQFLVLQDFALDQKGNILPSHELSIMTGRQGNLITANGQSNPKLTIPPQNLLRIRILNASSSRFYRLSLEEHPFYLIATDGGALAEPVEMSELLLTPGERADVLVQGNREPGKYRLLNLPYERVGIGMMGRNVSESQPQVLATVSYDQQSTAVPLPTKLIPVPALPEPQKVRRFQMNHGMIPGQGMAFLFNGQPYQPERIDTQVQLNTVEDWELINTGIMDHPFHIHSNAFQVLSRNGKPEPYRAWKDVVLVRQGETVLIRMPLQDFAGKTVYHCHILDHEDLGMIGNLEIKARLSI</sequence>
<evidence type="ECO:0000256" key="1">
    <source>
        <dbReference type="ARBA" id="ARBA00022723"/>
    </source>
</evidence>
<dbReference type="OrthoDB" id="9757546at2"/>
<protein>
    <submittedName>
        <fullName evidence="6">Multicopper oxidase, type 3</fullName>
    </submittedName>
</protein>
<dbReference type="Gene3D" id="2.60.40.420">
    <property type="entry name" value="Cupredoxins - blue copper proteins"/>
    <property type="match status" value="3"/>
</dbReference>
<dbReference type="GO" id="GO:0005507">
    <property type="term" value="F:copper ion binding"/>
    <property type="evidence" value="ECO:0007669"/>
    <property type="project" value="InterPro"/>
</dbReference>
<dbReference type="eggNOG" id="COG2132">
    <property type="taxonomic scope" value="Bacteria"/>
</dbReference>
<evidence type="ECO:0000259" key="3">
    <source>
        <dbReference type="Pfam" id="PF00394"/>
    </source>
</evidence>
<keyword evidence="1" id="KW-0479">Metal-binding</keyword>
<dbReference type="InterPro" id="IPR008972">
    <property type="entry name" value="Cupredoxin"/>
</dbReference>
<dbReference type="EMBL" id="CP000393">
    <property type="protein sequence ID" value="ABG49828.1"/>
    <property type="molecule type" value="Genomic_DNA"/>
</dbReference>
<evidence type="ECO:0000259" key="5">
    <source>
        <dbReference type="Pfam" id="PF07732"/>
    </source>
</evidence>
<dbReference type="InterPro" id="IPR011706">
    <property type="entry name" value="Cu-oxidase_C"/>
</dbReference>
<dbReference type="KEGG" id="ter:Tery_0359"/>
<evidence type="ECO:0000259" key="4">
    <source>
        <dbReference type="Pfam" id="PF07731"/>
    </source>
</evidence>
<dbReference type="InterPro" id="IPR002355">
    <property type="entry name" value="Cu_oxidase_Cu_BS"/>
</dbReference>
<feature type="domain" description="Plastocyanin-like" evidence="3">
    <location>
        <begin position="192"/>
        <end position="314"/>
    </location>
</feature>
<dbReference type="AlphaFoldDB" id="Q119J6"/>
<feature type="domain" description="Plastocyanin-like" evidence="4">
    <location>
        <begin position="335"/>
        <end position="458"/>
    </location>
</feature>
<feature type="domain" description="Plastocyanin-like" evidence="5">
    <location>
        <begin position="47"/>
        <end position="156"/>
    </location>
</feature>
<dbReference type="InterPro" id="IPR001117">
    <property type="entry name" value="Cu-oxidase_2nd"/>
</dbReference>
<proteinExistence type="predicted"/>
<dbReference type="SUPFAM" id="SSF49503">
    <property type="entry name" value="Cupredoxins"/>
    <property type="match status" value="3"/>
</dbReference>
<dbReference type="Pfam" id="PF07731">
    <property type="entry name" value="Cu-oxidase_2"/>
    <property type="match status" value="1"/>
</dbReference>
<dbReference type="PANTHER" id="PTHR11709:SF2">
    <property type="entry name" value="MULTICOPPER OXIDASE LPR1"/>
    <property type="match status" value="1"/>
</dbReference>
<gene>
    <name evidence="6" type="ordered locus">Tery_0359</name>
</gene>
<dbReference type="InterPro" id="IPR011707">
    <property type="entry name" value="Cu-oxidase-like_N"/>
</dbReference>
<evidence type="ECO:0000313" key="6">
    <source>
        <dbReference type="EMBL" id="ABG49828.1"/>
    </source>
</evidence>
<dbReference type="Pfam" id="PF07732">
    <property type="entry name" value="Cu-oxidase_3"/>
    <property type="match status" value="1"/>
</dbReference>
<dbReference type="STRING" id="203124.Tery_0359"/>
<dbReference type="PROSITE" id="PS00080">
    <property type="entry name" value="MULTICOPPER_OXIDASE2"/>
    <property type="match status" value="1"/>
</dbReference>
<organism evidence="6">
    <name type="scientific">Trichodesmium erythraeum (strain IMS101)</name>
    <dbReference type="NCBI Taxonomy" id="203124"/>
    <lineage>
        <taxon>Bacteria</taxon>
        <taxon>Bacillati</taxon>
        <taxon>Cyanobacteriota</taxon>
        <taxon>Cyanophyceae</taxon>
        <taxon>Oscillatoriophycideae</taxon>
        <taxon>Oscillatoriales</taxon>
        <taxon>Microcoleaceae</taxon>
        <taxon>Trichodesmium</taxon>
    </lineage>
</organism>
<dbReference type="Pfam" id="PF00394">
    <property type="entry name" value="Cu-oxidase"/>
    <property type="match status" value="1"/>
</dbReference>
<accession>Q119J6</accession>
<dbReference type="HOGENOM" id="CLU_009100_2_1_3"/>
<keyword evidence="2" id="KW-0560">Oxidoreductase</keyword>
<dbReference type="CDD" id="cd13853">
    <property type="entry name" value="CuRO_1_Tth-MCO_like"/>
    <property type="match status" value="1"/>
</dbReference>
<evidence type="ECO:0000256" key="2">
    <source>
        <dbReference type="ARBA" id="ARBA00023002"/>
    </source>
</evidence>
<reference evidence="6" key="1">
    <citation type="submission" date="2006-06" db="EMBL/GenBank/DDBJ databases">
        <title>Complete sequence of Trichodesmium erythraeum IMS101.</title>
        <authorList>
            <consortium name="US DOE Joint Genome Institute"/>
            <person name="Copeland A."/>
            <person name="Lucas S."/>
            <person name="Lapidus A."/>
            <person name="Barry K."/>
            <person name="Detter J.C."/>
            <person name="Glavina del Rio T."/>
            <person name="Hammon N."/>
            <person name="Israni S."/>
            <person name="Dalin E."/>
            <person name="Tice H."/>
            <person name="Pitluck S."/>
            <person name="Kiss H."/>
            <person name="Munk A.C."/>
            <person name="Brettin T."/>
            <person name="Bruce D."/>
            <person name="Han C."/>
            <person name="Tapia R."/>
            <person name="Gilna P."/>
            <person name="Schmutz J."/>
            <person name="Larimer F."/>
            <person name="Land M."/>
            <person name="Hauser L."/>
            <person name="Kyrpides N."/>
            <person name="Kim E."/>
            <person name="Richardson P."/>
        </authorList>
    </citation>
    <scope>NUCLEOTIDE SEQUENCE [LARGE SCALE GENOMIC DNA]</scope>
    <source>
        <strain evidence="6">IMS101</strain>
    </source>
</reference>
<dbReference type="CDD" id="cd13900">
    <property type="entry name" value="CuRO_3_Tth-MCO_like"/>
    <property type="match status" value="1"/>
</dbReference>
<dbReference type="GO" id="GO:0016491">
    <property type="term" value="F:oxidoreductase activity"/>
    <property type="evidence" value="ECO:0007669"/>
    <property type="project" value="UniProtKB-KW"/>
</dbReference>
<dbReference type="InterPro" id="IPR045087">
    <property type="entry name" value="Cu-oxidase_fam"/>
</dbReference>
<name>Q119J6_TRIEI</name>